<evidence type="ECO:0000313" key="8">
    <source>
        <dbReference type="EMBL" id="KAJ3575569.1"/>
    </source>
</evidence>
<feature type="transmembrane region" description="Helical" evidence="6">
    <location>
        <begin position="43"/>
        <end position="61"/>
    </location>
</feature>
<feature type="transmembrane region" description="Helical" evidence="6">
    <location>
        <begin position="218"/>
        <end position="241"/>
    </location>
</feature>
<dbReference type="InterPro" id="IPR052337">
    <property type="entry name" value="SAT4-like"/>
</dbReference>
<keyword evidence="3 6" id="KW-1133">Transmembrane helix</keyword>
<sequence length="277" mass="31063">MPPFISILEWRAISLSFHFMAIIFTTFRLYRRCKVKKMWWDDFCALGAFILDVALALTVLSNNSYSGEDYLSPPYIKCTNRNGPPDGSPNTPEKRQSKIILFWITGTFPAIIVWLARISICLSIARIDVQNTAIRIPLWTYLLISAFALVGGALVSQKIYVCARSDAWHYTNSVQCLVGKTSGYISITGDLLADSILTAISFRLLWKAHIRRSQKRVLSWLFAANIFSSLAGVLYGVMAIVANKLGRSRSPLLSMSIHIKVPFIGSFGVFFLFSSLD</sequence>
<feature type="transmembrane region" description="Helical" evidence="6">
    <location>
        <begin position="184"/>
        <end position="206"/>
    </location>
</feature>
<keyword evidence="2 6" id="KW-0812">Transmembrane</keyword>
<name>A0AAD5YW88_9AGAR</name>
<feature type="transmembrane region" description="Helical" evidence="6">
    <location>
        <begin position="100"/>
        <end position="124"/>
    </location>
</feature>
<evidence type="ECO:0000256" key="2">
    <source>
        <dbReference type="ARBA" id="ARBA00022692"/>
    </source>
</evidence>
<gene>
    <name evidence="8" type="ORF">NP233_g1009</name>
</gene>
<keyword evidence="4 6" id="KW-0472">Membrane</keyword>
<evidence type="ECO:0000256" key="6">
    <source>
        <dbReference type="SAM" id="Phobius"/>
    </source>
</evidence>
<evidence type="ECO:0000313" key="9">
    <source>
        <dbReference type="Proteomes" id="UP001213000"/>
    </source>
</evidence>
<dbReference type="PANTHER" id="PTHR33048:SF47">
    <property type="entry name" value="INTEGRAL MEMBRANE PROTEIN-RELATED"/>
    <property type="match status" value="1"/>
</dbReference>
<comment type="similarity">
    <text evidence="5">Belongs to the SAT4 family.</text>
</comment>
<proteinExistence type="inferred from homology"/>
<comment type="caution">
    <text evidence="8">The sequence shown here is derived from an EMBL/GenBank/DDBJ whole genome shotgun (WGS) entry which is preliminary data.</text>
</comment>
<dbReference type="Proteomes" id="UP001213000">
    <property type="component" value="Unassembled WGS sequence"/>
</dbReference>
<accession>A0AAD5YW88</accession>
<evidence type="ECO:0000259" key="7">
    <source>
        <dbReference type="Pfam" id="PF20684"/>
    </source>
</evidence>
<dbReference type="Pfam" id="PF20684">
    <property type="entry name" value="Fung_rhodopsin"/>
    <property type="match status" value="1"/>
</dbReference>
<evidence type="ECO:0000256" key="3">
    <source>
        <dbReference type="ARBA" id="ARBA00022989"/>
    </source>
</evidence>
<feature type="domain" description="Rhodopsin" evidence="7">
    <location>
        <begin position="28"/>
        <end position="234"/>
    </location>
</feature>
<comment type="subcellular location">
    <subcellularLocation>
        <location evidence="1">Membrane</location>
        <topology evidence="1">Multi-pass membrane protein</topology>
    </subcellularLocation>
</comment>
<dbReference type="EMBL" id="JANIEX010000033">
    <property type="protein sequence ID" value="KAJ3575569.1"/>
    <property type="molecule type" value="Genomic_DNA"/>
</dbReference>
<protein>
    <recommendedName>
        <fullName evidence="7">Rhodopsin domain-containing protein</fullName>
    </recommendedName>
</protein>
<feature type="transmembrane region" description="Helical" evidence="6">
    <location>
        <begin position="253"/>
        <end position="273"/>
    </location>
</feature>
<dbReference type="InterPro" id="IPR049326">
    <property type="entry name" value="Rhodopsin_dom_fungi"/>
</dbReference>
<keyword evidence="9" id="KW-1185">Reference proteome</keyword>
<feature type="transmembrane region" description="Helical" evidence="6">
    <location>
        <begin position="12"/>
        <end position="31"/>
    </location>
</feature>
<evidence type="ECO:0000256" key="4">
    <source>
        <dbReference type="ARBA" id="ARBA00023136"/>
    </source>
</evidence>
<dbReference type="GO" id="GO:0016020">
    <property type="term" value="C:membrane"/>
    <property type="evidence" value="ECO:0007669"/>
    <property type="project" value="UniProtKB-SubCell"/>
</dbReference>
<reference evidence="8" key="1">
    <citation type="submission" date="2022-07" db="EMBL/GenBank/DDBJ databases">
        <title>Genome Sequence of Leucocoprinus birnbaumii.</title>
        <authorList>
            <person name="Buettner E."/>
        </authorList>
    </citation>
    <scope>NUCLEOTIDE SEQUENCE</scope>
    <source>
        <strain evidence="8">VT141</strain>
    </source>
</reference>
<dbReference type="PANTHER" id="PTHR33048">
    <property type="entry name" value="PTH11-LIKE INTEGRAL MEMBRANE PROTEIN (AFU_ORTHOLOGUE AFUA_5G11245)"/>
    <property type="match status" value="1"/>
</dbReference>
<feature type="transmembrane region" description="Helical" evidence="6">
    <location>
        <begin position="136"/>
        <end position="155"/>
    </location>
</feature>
<dbReference type="AlphaFoldDB" id="A0AAD5YW88"/>
<evidence type="ECO:0000256" key="1">
    <source>
        <dbReference type="ARBA" id="ARBA00004141"/>
    </source>
</evidence>
<evidence type="ECO:0000256" key="5">
    <source>
        <dbReference type="ARBA" id="ARBA00038359"/>
    </source>
</evidence>
<organism evidence="8 9">
    <name type="scientific">Leucocoprinus birnbaumii</name>
    <dbReference type="NCBI Taxonomy" id="56174"/>
    <lineage>
        <taxon>Eukaryota</taxon>
        <taxon>Fungi</taxon>
        <taxon>Dikarya</taxon>
        <taxon>Basidiomycota</taxon>
        <taxon>Agaricomycotina</taxon>
        <taxon>Agaricomycetes</taxon>
        <taxon>Agaricomycetidae</taxon>
        <taxon>Agaricales</taxon>
        <taxon>Agaricineae</taxon>
        <taxon>Agaricaceae</taxon>
        <taxon>Leucocoprinus</taxon>
    </lineage>
</organism>